<feature type="domain" description="NAD-dependent epimerase/dehydratase" evidence="3">
    <location>
        <begin position="21"/>
        <end position="186"/>
    </location>
</feature>
<organism evidence="4 5">
    <name type="scientific">Escovopsis weberi</name>
    <dbReference type="NCBI Taxonomy" id="150374"/>
    <lineage>
        <taxon>Eukaryota</taxon>
        <taxon>Fungi</taxon>
        <taxon>Dikarya</taxon>
        <taxon>Ascomycota</taxon>
        <taxon>Pezizomycotina</taxon>
        <taxon>Sordariomycetes</taxon>
        <taxon>Hypocreomycetidae</taxon>
        <taxon>Hypocreales</taxon>
        <taxon>Hypocreaceae</taxon>
        <taxon>Escovopsis</taxon>
    </lineage>
</organism>
<gene>
    <name evidence="4" type="ORF">ESCO_003380</name>
</gene>
<dbReference type="InterPro" id="IPR036291">
    <property type="entry name" value="NAD(P)-bd_dom_sf"/>
</dbReference>
<dbReference type="InterPro" id="IPR001509">
    <property type="entry name" value="Epimerase_deHydtase"/>
</dbReference>
<keyword evidence="2" id="KW-1133">Transmembrane helix</keyword>
<protein>
    <submittedName>
        <fullName evidence="4">Putative rhamnose biosynthetic enzyme 2</fullName>
    </submittedName>
</protein>
<feature type="transmembrane region" description="Helical" evidence="2">
    <location>
        <begin position="15"/>
        <end position="37"/>
    </location>
</feature>
<sequence>MVIFDDGDVHDRGNVGMPFFLITGSSGHLGSCLYYLLLKNGYRVVRLDIKPAPETVFVGSVRDRDMIDMLFRHFNIKHVVHCAALHERHLETHNEEDFVDTNVEGTAVILDKAREYSGQIESFTLISDVNVLGQALNRSAGSPALWIDEEVAPIPTNKYHRTKLGAEKLCHEFHQKTLIPAFILRAGRFHMDEDHVAEYARLPVPIQDENLKVMELAYCRCDIHDLAYASMQAMRRCRLLKFGLFVISSRPPFDKGDDQSAAGVLNVLAASPGLVLNSSVPGLRDVLNSKRWRHLPSINRVYSPKKAMRKLHWKSQYTFKHAIEKIKNAV</sequence>
<dbReference type="SUPFAM" id="SSF51735">
    <property type="entry name" value="NAD(P)-binding Rossmann-fold domains"/>
    <property type="match status" value="1"/>
</dbReference>
<accession>A0A0M9VX90</accession>
<dbReference type="Proteomes" id="UP000053831">
    <property type="component" value="Unassembled WGS sequence"/>
</dbReference>
<dbReference type="EMBL" id="LGSR01000002">
    <property type="protein sequence ID" value="KOS22915.1"/>
    <property type="molecule type" value="Genomic_DNA"/>
</dbReference>
<dbReference type="AlphaFoldDB" id="A0A0M9VX90"/>
<keyword evidence="2" id="KW-0812">Transmembrane</keyword>
<evidence type="ECO:0000313" key="4">
    <source>
        <dbReference type="EMBL" id="KOS22915.1"/>
    </source>
</evidence>
<evidence type="ECO:0000256" key="2">
    <source>
        <dbReference type="SAM" id="Phobius"/>
    </source>
</evidence>
<dbReference type="Gene3D" id="3.40.50.720">
    <property type="entry name" value="NAD(P)-binding Rossmann-like Domain"/>
    <property type="match status" value="1"/>
</dbReference>
<proteinExistence type="inferred from homology"/>
<comment type="similarity">
    <text evidence="1">Belongs to the NAD(P)-dependent epimerase/dehydratase family.</text>
</comment>
<keyword evidence="2" id="KW-0472">Membrane</keyword>
<dbReference type="OrthoDB" id="202470at2759"/>
<evidence type="ECO:0000313" key="5">
    <source>
        <dbReference type="Proteomes" id="UP000053831"/>
    </source>
</evidence>
<evidence type="ECO:0000256" key="1">
    <source>
        <dbReference type="ARBA" id="ARBA00007637"/>
    </source>
</evidence>
<name>A0A0M9VX90_ESCWE</name>
<dbReference type="PANTHER" id="PTHR43000">
    <property type="entry name" value="DTDP-D-GLUCOSE 4,6-DEHYDRATASE-RELATED"/>
    <property type="match status" value="1"/>
</dbReference>
<keyword evidence="5" id="KW-1185">Reference proteome</keyword>
<comment type="caution">
    <text evidence="4">The sequence shown here is derived from an EMBL/GenBank/DDBJ whole genome shotgun (WGS) entry which is preliminary data.</text>
</comment>
<dbReference type="Pfam" id="PF01370">
    <property type="entry name" value="Epimerase"/>
    <property type="match status" value="1"/>
</dbReference>
<reference evidence="4 5" key="1">
    <citation type="submission" date="2015-07" db="EMBL/GenBank/DDBJ databases">
        <title>The genome of the fungus Escovopsis weberi, a specialized disease agent of ant agriculture.</title>
        <authorList>
            <person name="de Man T.J."/>
            <person name="Stajich J.E."/>
            <person name="Kubicek C.P."/>
            <person name="Chenthamara K."/>
            <person name="Atanasova L."/>
            <person name="Druzhinina I.S."/>
            <person name="Birnbaum S."/>
            <person name="Barribeau S.M."/>
            <person name="Teiling C."/>
            <person name="Suen G."/>
            <person name="Currie C."/>
            <person name="Gerardo N.M."/>
        </authorList>
    </citation>
    <scope>NUCLEOTIDE SEQUENCE [LARGE SCALE GENOMIC DNA]</scope>
</reference>
<dbReference type="STRING" id="150374.A0A0M9VX90"/>
<evidence type="ECO:0000259" key="3">
    <source>
        <dbReference type="Pfam" id="PF01370"/>
    </source>
</evidence>